<evidence type="ECO:0000313" key="4">
    <source>
        <dbReference type="Proteomes" id="UP000202475"/>
    </source>
</evidence>
<keyword evidence="1" id="KW-0813">Transport</keyword>
<dbReference type="RefSeq" id="YP_008828156.1">
    <property type="nucleotide sequence ID" value="NC_022894.1"/>
</dbReference>
<dbReference type="GO" id="GO:0046740">
    <property type="term" value="P:transport of virus in host, cell to cell"/>
    <property type="evidence" value="ECO:0007669"/>
    <property type="project" value="UniProtKB-KW"/>
</dbReference>
<evidence type="ECO:0000256" key="1">
    <source>
        <dbReference type="ARBA" id="ARBA00022448"/>
    </source>
</evidence>
<keyword evidence="2" id="KW-0916">Viral movement protein</keyword>
<protein>
    <submittedName>
        <fullName evidence="3">Movement protein</fullName>
    </submittedName>
</protein>
<evidence type="ECO:0000256" key="2">
    <source>
        <dbReference type="ARBA" id="ARBA00023031"/>
    </source>
</evidence>
<reference evidence="3 4" key="1">
    <citation type="journal article" date="2013" name="PLoS ONE">
        <title>Donkey orchid symptomless virus: a viral 'platypus' from Australian terrestrial orchids.</title>
        <authorList>
            <person name="Wylie S.J."/>
            <person name="Li H."/>
            <person name="Jones M.G."/>
        </authorList>
    </citation>
    <scope>NUCLEOTIDE SEQUENCE [LARGE SCALE GENOMIC DNA]</scope>
    <source>
        <strain evidence="3">Mariginiup11</strain>
    </source>
</reference>
<dbReference type="GeneID" id="17699074"/>
<dbReference type="EMBL" id="KC923234">
    <property type="protein sequence ID" value="AHA56698.1"/>
    <property type="molecule type" value="Genomic_RNA"/>
</dbReference>
<dbReference type="Pfam" id="PF00803">
    <property type="entry name" value="3A"/>
    <property type="match status" value="1"/>
</dbReference>
<evidence type="ECO:0000313" key="3">
    <source>
        <dbReference type="EMBL" id="AHA56698.1"/>
    </source>
</evidence>
<dbReference type="InterPro" id="IPR000603">
    <property type="entry name" value="MPV"/>
</dbReference>
<dbReference type="KEGG" id="vg:17699074"/>
<keyword evidence="4" id="KW-1185">Reference proteome</keyword>
<sequence>MAKEINAADLSSFLQAVNANDILSSNRVRAWNASDTIVSAPLVPKGTWDRFTKDTLRQAFAGNDVSTHYSAIVLMLCPCIPRAVQGKVRISLMDYGLEPIHQEVQFVNYEPCRGPAMVAFSPEHSIPTCDTAAGRVFHLKVENQIIGVKRGTSYLTCTAFWHTRLSTKAQCYRPVAGSLTYVSIGFRPEGHHSQIKQLKAYVQTVLETDAATSNSTRTPSLVAIEDDTVVIEG</sequence>
<organism evidence="3 4">
    <name type="scientific">Donkey orchid symptomless virus</name>
    <dbReference type="NCBI Taxonomy" id="1400526"/>
    <lineage>
        <taxon>Viruses</taxon>
        <taxon>Riboviria</taxon>
        <taxon>Orthornavirae</taxon>
        <taxon>Kitrinoviricota</taxon>
        <taxon>Alsuviricetes</taxon>
        <taxon>Tymovirales</taxon>
        <taxon>Alphaflexiviridae</taxon>
        <taxon>Platypuvirus</taxon>
        <taxon>Platypuvirus asinorchis</taxon>
    </lineage>
</organism>
<proteinExistence type="predicted"/>
<name>V5LUG3_9VIRU</name>
<accession>V5LUG3</accession>
<dbReference type="Proteomes" id="UP000202475">
    <property type="component" value="Segment"/>
</dbReference>